<feature type="region of interest" description="Disordered" evidence="1">
    <location>
        <begin position="131"/>
        <end position="159"/>
    </location>
</feature>
<evidence type="ECO:0000313" key="2">
    <source>
        <dbReference type="Proteomes" id="UP000695022"/>
    </source>
</evidence>
<organism evidence="2 3">
    <name type="scientific">Priapulus caudatus</name>
    <name type="common">Priapulid worm</name>
    <dbReference type="NCBI Taxonomy" id="37621"/>
    <lineage>
        <taxon>Eukaryota</taxon>
        <taxon>Metazoa</taxon>
        <taxon>Ecdysozoa</taxon>
        <taxon>Scalidophora</taxon>
        <taxon>Priapulida</taxon>
        <taxon>Priapulimorpha</taxon>
        <taxon>Priapulimorphida</taxon>
        <taxon>Priapulidae</taxon>
        <taxon>Priapulus</taxon>
    </lineage>
</organism>
<accession>A0ABM1E7T5</accession>
<evidence type="ECO:0000313" key="3">
    <source>
        <dbReference type="RefSeq" id="XP_014668256.1"/>
    </source>
</evidence>
<proteinExistence type="predicted"/>
<feature type="region of interest" description="Disordered" evidence="1">
    <location>
        <begin position="72"/>
        <end position="99"/>
    </location>
</feature>
<gene>
    <name evidence="3" type="primary">LOC106809619</name>
</gene>
<sequence>MELVFVLEGILPTDYLIHFGFLSASIRLLSKDCITVDESSVELQAAADCGERACVGGIPTVCRYADHHQIEAERPKGGKKAERRHKKTKGAKTPNKDTARQQMLHKMEEFMKARELSATTCNQPILEEEGQSEIDQEMSGAETTNSTSHDPSGVQPSNNSLGSSICEALEAVNDEPSGLDHYPVEASPSQVCCSTQHNYKEQQQENIQPSGQPFAGWHQQEYWPRSYAWQGAADSSFSNSWRLEQEPIWFRPILAEVLREEMRLLPQLRPDPPTTTQYSLPSELEEGCKAFGEWKKATRWLV</sequence>
<evidence type="ECO:0000256" key="1">
    <source>
        <dbReference type="SAM" id="MobiDB-lite"/>
    </source>
</evidence>
<name>A0ABM1E7T5_PRICU</name>
<reference evidence="3" key="1">
    <citation type="submission" date="2025-08" db="UniProtKB">
        <authorList>
            <consortium name="RefSeq"/>
        </authorList>
    </citation>
    <scope>IDENTIFICATION</scope>
</reference>
<keyword evidence="2" id="KW-1185">Reference proteome</keyword>
<dbReference type="GeneID" id="106809619"/>
<protein>
    <submittedName>
        <fullName evidence="3">Uncharacterized protein LOC106809619 isoform X1</fullName>
    </submittedName>
</protein>
<feature type="compositionally biased region" description="Polar residues" evidence="1">
    <location>
        <begin position="141"/>
        <end position="159"/>
    </location>
</feature>
<feature type="compositionally biased region" description="Basic residues" evidence="1">
    <location>
        <begin position="81"/>
        <end position="90"/>
    </location>
</feature>
<dbReference type="RefSeq" id="XP_014668256.1">
    <property type="nucleotide sequence ID" value="XM_014812770.1"/>
</dbReference>
<dbReference type="Proteomes" id="UP000695022">
    <property type="component" value="Unplaced"/>
</dbReference>